<dbReference type="HOGENOM" id="CLU_1786220_0_0_1"/>
<dbReference type="KEGG" id="cin:100177666"/>
<dbReference type="GeneID" id="100177666"/>
<dbReference type="RefSeq" id="XP_002128503.1">
    <property type="nucleotide sequence ID" value="XM_002128467.3"/>
</dbReference>
<dbReference type="Ensembl" id="ENSCINT00000010910.3">
    <property type="protein sequence ID" value="ENSCINP00000010910.3"/>
    <property type="gene ID" value="ENSCING00000005306.3"/>
</dbReference>
<accession>A0A1W2WCC7</accession>
<keyword evidence="3" id="KW-1185">Reference proteome</keyword>
<organism evidence="2 3">
    <name type="scientific">Ciona intestinalis</name>
    <name type="common">Transparent sea squirt</name>
    <name type="synonym">Ascidia intestinalis</name>
    <dbReference type="NCBI Taxonomy" id="7719"/>
    <lineage>
        <taxon>Eukaryota</taxon>
        <taxon>Metazoa</taxon>
        <taxon>Chordata</taxon>
        <taxon>Tunicata</taxon>
        <taxon>Ascidiacea</taxon>
        <taxon>Phlebobranchia</taxon>
        <taxon>Cionidae</taxon>
        <taxon>Ciona</taxon>
    </lineage>
</organism>
<reference evidence="2" key="3">
    <citation type="submission" date="2025-09" db="UniProtKB">
        <authorList>
            <consortium name="Ensembl"/>
        </authorList>
    </citation>
    <scope>IDENTIFICATION</scope>
</reference>
<dbReference type="AlphaFoldDB" id="F6RUP4"/>
<accession>F6RUP4</accession>
<dbReference type="InterPro" id="IPR036438">
    <property type="entry name" value="Insulin-like_sf"/>
</dbReference>
<dbReference type="SUPFAM" id="SSF56994">
    <property type="entry name" value="Insulin-like"/>
    <property type="match status" value="1"/>
</dbReference>
<sequence>MTSSAPATSRKNPKNLFVISALMLVLLVAMTPDVEARSSVRIKRCGSHSKRFTQLVCNYSKFDFTFRFDQENLIRRMPLPSKHIYPFQYQAGKCCKIGCSIREYRWMCSYHRLISKCMRIAHPKSTKFRRCRSRATRNLVWPWKL</sequence>
<evidence type="ECO:0000313" key="2">
    <source>
        <dbReference type="Ensembl" id="ENSCINP00000010910.3"/>
    </source>
</evidence>
<reference evidence="3" key="1">
    <citation type="journal article" date="2002" name="Science">
        <title>The draft genome of Ciona intestinalis: insights into chordate and vertebrate origins.</title>
        <authorList>
            <person name="Dehal P."/>
            <person name="Satou Y."/>
            <person name="Campbell R.K."/>
            <person name="Chapman J."/>
            <person name="Degnan B."/>
            <person name="De Tomaso A."/>
            <person name="Davidson B."/>
            <person name="Di Gregorio A."/>
            <person name="Gelpke M."/>
            <person name="Goodstein D.M."/>
            <person name="Harafuji N."/>
            <person name="Hastings K.E."/>
            <person name="Ho I."/>
            <person name="Hotta K."/>
            <person name="Huang W."/>
            <person name="Kawashima T."/>
            <person name="Lemaire P."/>
            <person name="Martinez D."/>
            <person name="Meinertzhagen I.A."/>
            <person name="Necula S."/>
            <person name="Nonaka M."/>
            <person name="Putnam N."/>
            <person name="Rash S."/>
            <person name="Saiga H."/>
            <person name="Satake M."/>
            <person name="Terry A."/>
            <person name="Yamada L."/>
            <person name="Wang H.G."/>
            <person name="Awazu S."/>
            <person name="Azumi K."/>
            <person name="Boore J."/>
            <person name="Branno M."/>
            <person name="Chin-Bow S."/>
            <person name="DeSantis R."/>
            <person name="Doyle S."/>
            <person name="Francino P."/>
            <person name="Keys D.N."/>
            <person name="Haga S."/>
            <person name="Hayashi H."/>
            <person name="Hino K."/>
            <person name="Imai K.S."/>
            <person name="Inaba K."/>
            <person name="Kano S."/>
            <person name="Kobayashi K."/>
            <person name="Kobayashi M."/>
            <person name="Lee B.I."/>
            <person name="Makabe K.W."/>
            <person name="Manohar C."/>
            <person name="Matassi G."/>
            <person name="Medina M."/>
            <person name="Mochizuki Y."/>
            <person name="Mount S."/>
            <person name="Morishita T."/>
            <person name="Miura S."/>
            <person name="Nakayama A."/>
            <person name="Nishizaka S."/>
            <person name="Nomoto H."/>
            <person name="Ohta F."/>
            <person name="Oishi K."/>
            <person name="Rigoutsos I."/>
            <person name="Sano M."/>
            <person name="Sasaki A."/>
            <person name="Sasakura Y."/>
            <person name="Shoguchi E."/>
            <person name="Shin-i T."/>
            <person name="Spagnuolo A."/>
            <person name="Stainier D."/>
            <person name="Suzuki M.M."/>
            <person name="Tassy O."/>
            <person name="Takatori N."/>
            <person name="Tokuoka M."/>
            <person name="Yagi K."/>
            <person name="Yoshizaki F."/>
            <person name="Wada S."/>
            <person name="Zhang C."/>
            <person name="Hyatt P.D."/>
            <person name="Larimer F."/>
            <person name="Detter C."/>
            <person name="Doggett N."/>
            <person name="Glavina T."/>
            <person name="Hawkins T."/>
            <person name="Richardson P."/>
            <person name="Lucas S."/>
            <person name="Kohara Y."/>
            <person name="Levine M."/>
            <person name="Satoh N."/>
            <person name="Rokhsar D.S."/>
        </authorList>
    </citation>
    <scope>NUCLEOTIDE SEQUENCE [LARGE SCALE GENOMIC DNA]</scope>
</reference>
<evidence type="ECO:0000256" key="1">
    <source>
        <dbReference type="SAM" id="SignalP"/>
    </source>
</evidence>
<protein>
    <submittedName>
        <fullName evidence="2">Uncharacterized LOC100177666</fullName>
    </submittedName>
</protein>
<reference evidence="2" key="2">
    <citation type="submission" date="2025-08" db="UniProtKB">
        <authorList>
            <consortium name="Ensembl"/>
        </authorList>
    </citation>
    <scope>IDENTIFICATION</scope>
</reference>
<feature type="signal peptide" evidence="1">
    <location>
        <begin position="1"/>
        <end position="36"/>
    </location>
</feature>
<evidence type="ECO:0000313" key="3">
    <source>
        <dbReference type="Proteomes" id="UP000008144"/>
    </source>
</evidence>
<name>F6RUP4_CIOIN</name>
<dbReference type="Proteomes" id="UP000008144">
    <property type="component" value="Unassembled WGS sequence"/>
</dbReference>
<feature type="chain" id="PRO_5014089975" evidence="1">
    <location>
        <begin position="37"/>
        <end position="145"/>
    </location>
</feature>
<dbReference type="InParanoid" id="F6RUP4"/>
<keyword evidence="1" id="KW-0732">Signal</keyword>
<proteinExistence type="predicted"/>
<gene>
    <name evidence="2" type="primary">LOC100177666</name>
</gene>